<dbReference type="GO" id="GO:0070475">
    <property type="term" value="P:rRNA base methylation"/>
    <property type="evidence" value="ECO:0007669"/>
    <property type="project" value="TreeGrafter"/>
</dbReference>
<feature type="domain" description="Prolyl 4-hydroxylase alpha subunit Fe(2+) 2OG dioxygenase" evidence="3">
    <location>
        <begin position="451"/>
        <end position="521"/>
    </location>
</feature>
<protein>
    <recommendedName>
        <fullName evidence="3">Prolyl 4-hydroxylase alpha subunit Fe(2+) 2OG dioxygenase domain-containing protein</fullName>
    </recommendedName>
</protein>
<keyword evidence="2" id="KW-0808">Transferase</keyword>
<accession>A0AAD9ILL3</accession>
<dbReference type="InterPro" id="IPR010286">
    <property type="entry name" value="METTL16/RlmF"/>
</dbReference>
<evidence type="ECO:0000313" key="5">
    <source>
        <dbReference type="Proteomes" id="UP001255856"/>
    </source>
</evidence>
<dbReference type="InterPro" id="IPR029063">
    <property type="entry name" value="SAM-dependent_MTases_sf"/>
</dbReference>
<dbReference type="InterPro" id="IPR044862">
    <property type="entry name" value="Pro_4_hyd_alph_FE2OG_OXY"/>
</dbReference>
<dbReference type="PANTHER" id="PTHR13393">
    <property type="entry name" value="SAM-DEPENDENT METHYLTRANSFERASE"/>
    <property type="match status" value="1"/>
</dbReference>
<evidence type="ECO:0000256" key="2">
    <source>
        <dbReference type="ARBA" id="ARBA00022679"/>
    </source>
</evidence>
<gene>
    <name evidence="4" type="ORF">QBZ16_002565</name>
</gene>
<comment type="caution">
    <text evidence="4">The sequence shown here is derived from an EMBL/GenBank/DDBJ whole genome shotgun (WGS) entry which is preliminary data.</text>
</comment>
<sequence>MDGGEVELERELREQLEAVEEALRDLPGDGELEQYATEEPDFAALAGQYPALQPFVLQRRPGARPTIDFGDPRACAALTTALLAHDFGIRWSLPEGHLIPPLTGRSNYIHWLQDLLDLSSPKGQPIRGLDIGTGANLIYPLLGARLCGWAFVGSDVSRGALAAAAKLREANLELADRIELRHVPMQPEQLRFFDGEGGSDAVGGTHQTDCRDGALVPSADNDIQGVGTGILSGAIRNGDPLFAFSMCNPPFFESMEEAGLNPATGFGGTELEMVYPGGEAAFVLAMARDSTTVNRRVHWFTTMVGKKATLKSLRAALHTLGVRALRTTEFSQGRTSRWAVAWSWLVPEATAQALELPTTEARDLMSERLQAAITPDVCQSLSSMGWAVVDGTFGPRLCSALRSELVGISDRMQTNCTHLVVDANNNRKLLPKHNIWEAELRDKSIKAQRNTGGCFPVHTDSDVGVDGRAVTALVYLNPEWAPQDGGQLRLYPWPMPPVDVAPLNDRMVLFASKTLLHSAGPSPDAAWACLLHPSLRKHAARYALRDEWARSLEESHPPSAERDALLSNFWREIGVIERVVKPLFDATAGQPPPRQLTHSAWL</sequence>
<dbReference type="PANTHER" id="PTHR13393:SF0">
    <property type="entry name" value="RNA N6-ADENOSINE-METHYLTRANSFERASE METTL16"/>
    <property type="match status" value="1"/>
</dbReference>
<proteinExistence type="predicted"/>
<keyword evidence="1" id="KW-0489">Methyltransferase</keyword>
<dbReference type="AlphaFoldDB" id="A0AAD9ILL3"/>
<reference evidence="4" key="1">
    <citation type="submission" date="2021-01" db="EMBL/GenBank/DDBJ databases">
        <authorList>
            <person name="Eckstrom K.M.E."/>
        </authorList>
    </citation>
    <scope>NUCLEOTIDE SEQUENCE</scope>
    <source>
        <strain evidence="4">UVCC 0001</strain>
    </source>
</reference>
<evidence type="ECO:0000256" key="1">
    <source>
        <dbReference type="ARBA" id="ARBA00022603"/>
    </source>
</evidence>
<name>A0AAD9ILL3_PROWI</name>
<dbReference type="GO" id="GO:0008168">
    <property type="term" value="F:methyltransferase activity"/>
    <property type="evidence" value="ECO:0007669"/>
    <property type="project" value="UniProtKB-KW"/>
</dbReference>
<keyword evidence="5" id="KW-1185">Reference proteome</keyword>
<evidence type="ECO:0000313" key="4">
    <source>
        <dbReference type="EMBL" id="KAK2078875.1"/>
    </source>
</evidence>
<dbReference type="GO" id="GO:0005634">
    <property type="term" value="C:nucleus"/>
    <property type="evidence" value="ECO:0007669"/>
    <property type="project" value="TreeGrafter"/>
</dbReference>
<dbReference type="Proteomes" id="UP001255856">
    <property type="component" value="Unassembled WGS sequence"/>
</dbReference>
<evidence type="ECO:0000259" key="3">
    <source>
        <dbReference type="Pfam" id="PF13640"/>
    </source>
</evidence>
<dbReference type="SUPFAM" id="SSF53335">
    <property type="entry name" value="S-adenosyl-L-methionine-dependent methyltransferases"/>
    <property type="match status" value="1"/>
</dbReference>
<dbReference type="Pfam" id="PF05971">
    <property type="entry name" value="Methyltransf_10"/>
    <property type="match status" value="2"/>
</dbReference>
<dbReference type="EMBL" id="JASFZW010000003">
    <property type="protein sequence ID" value="KAK2078875.1"/>
    <property type="molecule type" value="Genomic_DNA"/>
</dbReference>
<organism evidence="4 5">
    <name type="scientific">Prototheca wickerhamii</name>
    <dbReference type="NCBI Taxonomy" id="3111"/>
    <lineage>
        <taxon>Eukaryota</taxon>
        <taxon>Viridiplantae</taxon>
        <taxon>Chlorophyta</taxon>
        <taxon>core chlorophytes</taxon>
        <taxon>Trebouxiophyceae</taxon>
        <taxon>Chlorellales</taxon>
        <taxon>Chlorellaceae</taxon>
        <taxon>Prototheca</taxon>
    </lineage>
</organism>
<dbReference type="Gene3D" id="3.40.50.150">
    <property type="entry name" value="Vaccinia Virus protein VP39"/>
    <property type="match status" value="1"/>
</dbReference>
<dbReference type="Gene3D" id="2.60.120.620">
    <property type="entry name" value="q2cbj1_9rhob like domain"/>
    <property type="match status" value="1"/>
</dbReference>
<dbReference type="Pfam" id="PF13640">
    <property type="entry name" value="2OG-FeII_Oxy_3"/>
    <property type="match status" value="1"/>
</dbReference>